<dbReference type="EMBL" id="SWKU01000012">
    <property type="protein sequence ID" value="KAF3001775.1"/>
    <property type="molecule type" value="Genomic_DNA"/>
</dbReference>
<gene>
    <name evidence="1" type="ORF">E8E13_001119</name>
</gene>
<dbReference type="Proteomes" id="UP000801428">
    <property type="component" value="Unassembled WGS sequence"/>
</dbReference>
<dbReference type="AlphaFoldDB" id="A0A9P4WAS3"/>
<evidence type="ECO:0000313" key="2">
    <source>
        <dbReference type="Proteomes" id="UP000801428"/>
    </source>
</evidence>
<dbReference type="OrthoDB" id="3759773at2759"/>
<accession>A0A9P4WAS3</accession>
<keyword evidence="2" id="KW-1185">Reference proteome</keyword>
<comment type="caution">
    <text evidence="1">The sequence shown here is derived from an EMBL/GenBank/DDBJ whole genome shotgun (WGS) entry which is preliminary data.</text>
</comment>
<proteinExistence type="predicted"/>
<sequence length="531" mass="60230">MDETTQTTRPHLSILDLPREILIDIFNCQDFKLPVHDPSDYWSPRITEVRSRLKYLGNIRLVCRTLNRLVSPFLCPVVSVSLCSESIDRLEGLSRNPLIAQGIRGIRISLRFRPRPIASDFEKYRHYALSTIETLEDICDWCTDFHKYDEDDVSEDAFVWRSFNEAWNTISCMEAEDELRICFDKYAAAHADQVRIVSNGSFIRGAVTALSRCTSSPFIWFDDKDLQEDNDRDVITIARNEDALLHILTRGHEWLDIESTICKDDDDTDLFFPAIIFTGLPIACYSADICLKYISINCFPLQKGYSCLAPKATSTNSSIDSHYWALFASACQTLETFTFGKRGMSRPSLRPERQSASDLAIIDNFFGAAISGRQLQRLHVSLHPFKVRYRGPDERRHKEDFYPASSIVTAIRSRQLRNINFVYVDISEHDLFSLIESIAPKHLESFHIAGVVLSNGCYAPAMGLLHSTVSMKRGVSGLVPTISFNGLQGAEFHRLQEHLHPELLKQVKQWIMEGAAGAPNPLLNVGTNKAK</sequence>
<reference evidence="1" key="1">
    <citation type="submission" date="2019-04" db="EMBL/GenBank/DDBJ databases">
        <title>Sequencing of skin fungus with MAO and IRED activity.</title>
        <authorList>
            <person name="Marsaioli A.J."/>
            <person name="Bonatto J.M.C."/>
            <person name="Reis Junior O."/>
        </authorList>
    </citation>
    <scope>NUCLEOTIDE SEQUENCE</scope>
    <source>
        <strain evidence="1">30M1</strain>
    </source>
</reference>
<protein>
    <submittedName>
        <fullName evidence="1">Uncharacterized protein</fullName>
    </submittedName>
</protein>
<name>A0A9P4WAS3_CURKU</name>
<organism evidence="1 2">
    <name type="scientific">Curvularia kusanoi</name>
    <name type="common">Cochliobolus kusanoi</name>
    <dbReference type="NCBI Taxonomy" id="90978"/>
    <lineage>
        <taxon>Eukaryota</taxon>
        <taxon>Fungi</taxon>
        <taxon>Dikarya</taxon>
        <taxon>Ascomycota</taxon>
        <taxon>Pezizomycotina</taxon>
        <taxon>Dothideomycetes</taxon>
        <taxon>Pleosporomycetidae</taxon>
        <taxon>Pleosporales</taxon>
        <taxon>Pleosporineae</taxon>
        <taxon>Pleosporaceae</taxon>
        <taxon>Curvularia</taxon>
    </lineage>
</organism>
<evidence type="ECO:0000313" key="1">
    <source>
        <dbReference type="EMBL" id="KAF3001775.1"/>
    </source>
</evidence>